<dbReference type="EMBL" id="CP107551">
    <property type="protein sequence ID" value="UYP20443.1"/>
    <property type="molecule type" value="Genomic_DNA"/>
</dbReference>
<keyword evidence="1" id="KW-0436">Ligase</keyword>
<evidence type="ECO:0000313" key="1">
    <source>
        <dbReference type="EMBL" id="UYP20443.1"/>
    </source>
</evidence>
<dbReference type="EC" id="6.3.2.2" evidence="1"/>
<protein>
    <submittedName>
        <fullName evidence="1">Glutamate--cysteine ligase</fullName>
        <ecNumber evidence="1">6.3.2.2</ecNumber>
    </submittedName>
</protein>
<reference evidence="1" key="1">
    <citation type="submission" date="2022-10" db="EMBL/GenBank/DDBJ databases">
        <title>Rhodococcus ferula Z13 complete genome.</title>
        <authorList>
            <person name="Long X."/>
            <person name="Zang M."/>
        </authorList>
    </citation>
    <scope>NUCLEOTIDE SEQUENCE</scope>
    <source>
        <strain evidence="1">Z13</strain>
    </source>
</reference>
<gene>
    <name evidence="1" type="ORF">OED52_07950</name>
</gene>
<accession>A0ACD4DL58</accession>
<evidence type="ECO:0000313" key="2">
    <source>
        <dbReference type="Proteomes" id="UP001156484"/>
    </source>
</evidence>
<keyword evidence="2" id="KW-1185">Reference proteome</keyword>
<organism evidence="1 2">
    <name type="scientific">Rhodococcus sacchari</name>
    <dbReference type="NCBI Taxonomy" id="2962047"/>
    <lineage>
        <taxon>Bacteria</taxon>
        <taxon>Bacillati</taxon>
        <taxon>Actinomycetota</taxon>
        <taxon>Actinomycetes</taxon>
        <taxon>Mycobacteriales</taxon>
        <taxon>Nocardiaceae</taxon>
        <taxon>Rhodococcus</taxon>
    </lineage>
</organism>
<dbReference type="Proteomes" id="UP001156484">
    <property type="component" value="Chromosome"/>
</dbReference>
<name>A0ACD4DL58_9NOCA</name>
<proteinExistence type="predicted"/>
<sequence>MAVRPPVGPTVGVEEEFFLVAATADRLTERNDRVAVGARRRGAEVHRELKRSQVELSTPVCRSASEVRAHLVAGRRALAAAARDEDAALLPSGVPPIPHAVPDVTDLPRYRTMTARYGEFVRENNICGCHVHVGIEDRDTALQVSNHLRPWLPTLLALTANSPIHQGRDTGFASWRAMMACRWPCSGPPPWFESVEHYDTVVATMIECGSILDVGMVYWDVRLSAHLPTVEVRVSDVPATVDETVLLATLVRALVATAVQDVEAGRPAPPVGSEMLRAAYLCAAQDGPAGRAVDPLTCRVVDGQERIRALLRHVAPRLEAFGEYTCAERLLARVLRRGNGAVFQRRAFGQRDDPSDIVRDLARRAVPEI</sequence>